<feature type="compositionally biased region" description="Low complexity" evidence="1">
    <location>
        <begin position="244"/>
        <end position="255"/>
    </location>
</feature>
<dbReference type="Pfam" id="PF00646">
    <property type="entry name" value="F-box"/>
    <property type="match status" value="1"/>
</dbReference>
<protein>
    <recommendedName>
        <fullName evidence="2">F-box domain-containing protein</fullName>
    </recommendedName>
</protein>
<feature type="compositionally biased region" description="Low complexity" evidence="1">
    <location>
        <begin position="980"/>
        <end position="1003"/>
    </location>
</feature>
<feature type="compositionally biased region" description="Basic residues" evidence="1">
    <location>
        <begin position="266"/>
        <end position="279"/>
    </location>
</feature>
<dbReference type="InParanoid" id="A0A2K3D307"/>
<dbReference type="InterPro" id="IPR001810">
    <property type="entry name" value="F-box_dom"/>
</dbReference>
<dbReference type="OrthoDB" id="543192at2759"/>
<dbReference type="Gramene" id="PNW74910">
    <property type="protein sequence ID" value="PNW74910"/>
    <property type="gene ID" value="CHLRE_12g504900v5"/>
</dbReference>
<evidence type="ECO:0000313" key="4">
    <source>
        <dbReference type="Proteomes" id="UP000006906"/>
    </source>
</evidence>
<feature type="region of interest" description="Disordered" evidence="1">
    <location>
        <begin position="980"/>
        <end position="1046"/>
    </location>
</feature>
<evidence type="ECO:0000259" key="2">
    <source>
        <dbReference type="Pfam" id="PF00646"/>
    </source>
</evidence>
<dbReference type="GeneID" id="5716455"/>
<organism evidence="3 4">
    <name type="scientific">Chlamydomonas reinhardtii</name>
    <name type="common">Chlamydomonas smithii</name>
    <dbReference type="NCBI Taxonomy" id="3055"/>
    <lineage>
        <taxon>Eukaryota</taxon>
        <taxon>Viridiplantae</taxon>
        <taxon>Chlorophyta</taxon>
        <taxon>core chlorophytes</taxon>
        <taxon>Chlorophyceae</taxon>
        <taxon>CS clade</taxon>
        <taxon>Chlamydomonadales</taxon>
        <taxon>Chlamydomonadaceae</taxon>
        <taxon>Chlamydomonas</taxon>
    </lineage>
</organism>
<feature type="compositionally biased region" description="Low complexity" evidence="1">
    <location>
        <begin position="1014"/>
        <end position="1036"/>
    </location>
</feature>
<name>A0A2K3D307_CHLRE</name>
<dbReference type="ExpressionAtlas" id="A0A2K3D307">
    <property type="expression patterns" value="baseline and differential"/>
</dbReference>
<proteinExistence type="predicted"/>
<feature type="compositionally biased region" description="Low complexity" evidence="1">
    <location>
        <begin position="598"/>
        <end position="611"/>
    </location>
</feature>
<feature type="region of interest" description="Disordered" evidence="1">
    <location>
        <begin position="242"/>
        <end position="291"/>
    </location>
</feature>
<dbReference type="PANTHER" id="PTHR45725">
    <property type="entry name" value="FORMIN HOMOLOGY 2 FAMILY MEMBER"/>
    <property type="match status" value="1"/>
</dbReference>
<evidence type="ECO:0000256" key="1">
    <source>
        <dbReference type="SAM" id="MobiDB-lite"/>
    </source>
</evidence>
<dbReference type="Gene3D" id="1.20.1280.50">
    <property type="match status" value="1"/>
</dbReference>
<dbReference type="InterPro" id="IPR036047">
    <property type="entry name" value="F-box-like_dom_sf"/>
</dbReference>
<feature type="compositionally biased region" description="Low complexity" evidence="1">
    <location>
        <begin position="509"/>
        <end position="523"/>
    </location>
</feature>
<dbReference type="Proteomes" id="UP000006906">
    <property type="component" value="Chromosome 12"/>
</dbReference>
<dbReference type="SUPFAM" id="SSF81383">
    <property type="entry name" value="F-box domain"/>
    <property type="match status" value="1"/>
</dbReference>
<feature type="region of interest" description="Disordered" evidence="1">
    <location>
        <begin position="1081"/>
        <end position="1109"/>
    </location>
</feature>
<accession>A0A2K3D307</accession>
<gene>
    <name evidence="3" type="ORF">CHLRE_12g504900v5</name>
</gene>
<evidence type="ECO:0000313" key="3">
    <source>
        <dbReference type="EMBL" id="PNW74910.1"/>
    </source>
</evidence>
<feature type="compositionally biased region" description="Low complexity" evidence="1">
    <location>
        <begin position="538"/>
        <end position="547"/>
    </location>
</feature>
<dbReference type="AlphaFoldDB" id="A0A2K3D307"/>
<dbReference type="EMBL" id="CM008973">
    <property type="protein sequence ID" value="PNW74910.1"/>
    <property type="molecule type" value="Genomic_DNA"/>
</dbReference>
<feature type="region of interest" description="Disordered" evidence="1">
    <location>
        <begin position="507"/>
        <end position="557"/>
    </location>
</feature>
<sequence>MPALQPCPGCGCEIDSGLLWFAGPGLARICCNKRCASRAQKRHEALATGKARGRKSMPLLPIADDPVEAERGWSSLNQDVMAQVAARLGLRDCLAAALTCKHWRTHITRGPSNHVALRIDDMTPEGSRRVPDGRCACCGGAHDVIKCKCKRVAVGTGDTASPAKAADKPAAAGGADAAAQLLDSARRLLPHVDHLSVSVYSRCRQRDYLLKHMRALSRWSGLTSLDISWVLAPDPTSLLRAVQAGSGSDSGSDAGCSDPETDGGGARRRSAVRRARHAPKPPPPPGPLPRCLVGDTQRLCAASLASLGLLPNLTRLSITAKYSHRHMGLAGLAGLSRLTELELRQAPPDGVEVADWAVLSEQERLHQRRFGSHSSFYREPWSANEADMGALSALRVLRVHGDLLSPPALGAVGPHLTRLELHRLSLARYTGLGQGETMTWTIEDMAPQLLKCKRLRYFSLSLAWDPLDMEPYYALNTSGWLEMIVRELRHLSRDQVLARANHESRMLELQQQHGGSGQPSQAAGGAGGGRRRGRGRRLPGQQQAAGVGEEREEDVPPVEPLEVVLDLATHFRPLCVANMSVSVLAAVQRHHQRQAQLLQAQQQWQQHQQHQPPERQQRQEEQEEGEERAQGRQEVQQPDGGQLLAATDSASSDITNTSSEDAALAAGAPAATAVPAGAAATAHQPATAGQGASCDPDLPPSYILSSMLLEDLVGLAGLSHLSINFHAGGSQQLHTLSQLTRLSHLALRCGPAVRIELDSWDAHRLCTSLGPRLTHLDLELPASCLGADVLESVRLLRALRCLRLSAGSQVRQVPLTRRELRRALARAAPSWHGEAAPAAGGGGGDSGGVEGGAVVAGAAVEVAKGTAAAAAAASVAAAAAGVKRPSPELVAEVKGAQTPLLFLQQLFSAMDGSEAVREVLLAEAEWRAQQAAAAVEAAAVEAAAELEAAVANAVAEVAPAATGDGVDGAAAQEAPAQPAAVAAAAGAAPDADPPQQQDQHPVVELAAAMQQQQADEGVPAGAVAAPPGQAAAAGEAGADGGGGGGPAAAAGGGGLHGAAAGGAALEMPTLPEWVMRWSRGEPRIPPAEQGAAGRGADGGAAAQPPTPLHCLTSQDLDRLRKAMTREELVPAPAFRLGDWAPKGLQRLWLRGFSGLQAPSVLPGGGGGGRAAVGGGSEGRVAKACVVLPALEAVDVVVMGSGEAAATAREALAAWCDAGGAPLLKSVFVEGMSALP</sequence>
<dbReference type="RefSeq" id="XP_042918226.1">
    <property type="nucleotide sequence ID" value="XM_043068141.1"/>
</dbReference>
<dbReference type="InterPro" id="IPR051425">
    <property type="entry name" value="Formin_Homology"/>
</dbReference>
<keyword evidence="4" id="KW-1185">Reference proteome</keyword>
<feature type="compositionally biased region" description="Gly residues" evidence="1">
    <location>
        <begin position="1037"/>
        <end position="1046"/>
    </location>
</feature>
<feature type="region of interest" description="Disordered" evidence="1">
    <location>
        <begin position="598"/>
        <end position="640"/>
    </location>
</feature>
<feature type="domain" description="F-box" evidence="2">
    <location>
        <begin position="73"/>
        <end position="109"/>
    </location>
</feature>
<dbReference type="KEGG" id="cre:CHLRE_12g504900v5"/>
<reference evidence="3 4" key="1">
    <citation type="journal article" date="2007" name="Science">
        <title>The Chlamydomonas genome reveals the evolution of key animal and plant functions.</title>
        <authorList>
            <person name="Merchant S.S."/>
            <person name="Prochnik S.E."/>
            <person name="Vallon O."/>
            <person name="Harris E.H."/>
            <person name="Karpowicz S.J."/>
            <person name="Witman G.B."/>
            <person name="Terry A."/>
            <person name="Salamov A."/>
            <person name="Fritz-Laylin L.K."/>
            <person name="Marechal-Drouard L."/>
            <person name="Marshall W.F."/>
            <person name="Qu L.H."/>
            <person name="Nelson D.R."/>
            <person name="Sanderfoot A.A."/>
            <person name="Spalding M.H."/>
            <person name="Kapitonov V.V."/>
            <person name="Ren Q."/>
            <person name="Ferris P."/>
            <person name="Lindquist E."/>
            <person name="Shapiro H."/>
            <person name="Lucas S.M."/>
            <person name="Grimwood J."/>
            <person name="Schmutz J."/>
            <person name="Cardol P."/>
            <person name="Cerutti H."/>
            <person name="Chanfreau G."/>
            <person name="Chen C.L."/>
            <person name="Cognat V."/>
            <person name="Croft M.T."/>
            <person name="Dent R."/>
            <person name="Dutcher S."/>
            <person name="Fernandez E."/>
            <person name="Fukuzawa H."/>
            <person name="Gonzalez-Ballester D."/>
            <person name="Gonzalez-Halphen D."/>
            <person name="Hallmann A."/>
            <person name="Hanikenne M."/>
            <person name="Hippler M."/>
            <person name="Inwood W."/>
            <person name="Jabbari K."/>
            <person name="Kalanon M."/>
            <person name="Kuras R."/>
            <person name="Lefebvre P.A."/>
            <person name="Lemaire S.D."/>
            <person name="Lobanov A.V."/>
            <person name="Lohr M."/>
            <person name="Manuell A."/>
            <person name="Meier I."/>
            <person name="Mets L."/>
            <person name="Mittag M."/>
            <person name="Mittelmeier T."/>
            <person name="Moroney J.V."/>
            <person name="Moseley J."/>
            <person name="Napoli C."/>
            <person name="Nedelcu A.M."/>
            <person name="Niyogi K."/>
            <person name="Novoselov S.V."/>
            <person name="Paulsen I.T."/>
            <person name="Pazour G."/>
            <person name="Purton S."/>
            <person name="Ral J.P."/>
            <person name="Riano-Pachon D.M."/>
            <person name="Riekhof W."/>
            <person name="Rymarquis L."/>
            <person name="Schroda M."/>
            <person name="Stern D."/>
            <person name="Umen J."/>
            <person name="Willows R."/>
            <person name="Wilson N."/>
            <person name="Zimmer S.L."/>
            <person name="Allmer J."/>
            <person name="Balk J."/>
            <person name="Bisova K."/>
            <person name="Chen C.J."/>
            <person name="Elias M."/>
            <person name="Gendler K."/>
            <person name="Hauser C."/>
            <person name="Lamb M.R."/>
            <person name="Ledford H."/>
            <person name="Long J.C."/>
            <person name="Minagawa J."/>
            <person name="Page M.D."/>
            <person name="Pan J."/>
            <person name="Pootakham W."/>
            <person name="Roje S."/>
            <person name="Rose A."/>
            <person name="Stahlberg E."/>
            <person name="Terauchi A.M."/>
            <person name="Yang P."/>
            <person name="Ball S."/>
            <person name="Bowler C."/>
            <person name="Dieckmann C.L."/>
            <person name="Gladyshev V.N."/>
            <person name="Green P."/>
            <person name="Jorgensen R."/>
            <person name="Mayfield S."/>
            <person name="Mueller-Roeber B."/>
            <person name="Rajamani S."/>
            <person name="Sayre R.T."/>
            <person name="Brokstein P."/>
            <person name="Dubchak I."/>
            <person name="Goodstein D."/>
            <person name="Hornick L."/>
            <person name="Huang Y.W."/>
            <person name="Jhaveri J."/>
            <person name="Luo Y."/>
            <person name="Martinez D."/>
            <person name="Ngau W.C."/>
            <person name="Otillar B."/>
            <person name="Poliakov A."/>
            <person name="Porter A."/>
            <person name="Szajkowski L."/>
            <person name="Werner G."/>
            <person name="Zhou K."/>
            <person name="Grigoriev I.V."/>
            <person name="Rokhsar D.S."/>
            <person name="Grossman A.R."/>
        </authorList>
    </citation>
    <scope>NUCLEOTIDE SEQUENCE [LARGE SCALE GENOMIC DNA]</scope>
    <source>
        <strain evidence="4">CC-503</strain>
    </source>
</reference>